<dbReference type="OrthoDB" id="7820733at2"/>
<reference evidence="6" key="1">
    <citation type="submission" date="2017-04" db="EMBL/GenBank/DDBJ databases">
        <authorList>
            <person name="Varghese N."/>
            <person name="Submissions S."/>
        </authorList>
    </citation>
    <scope>NUCLEOTIDE SEQUENCE [LARGE SCALE GENOMIC DNA]</scope>
    <source>
        <strain evidence="6">USBA 82</strain>
    </source>
</reference>
<evidence type="ECO:0000256" key="1">
    <source>
        <dbReference type="ARBA" id="ARBA00022729"/>
    </source>
</evidence>
<dbReference type="GO" id="GO:0000166">
    <property type="term" value="F:nucleotide binding"/>
    <property type="evidence" value="ECO:0007669"/>
    <property type="project" value="UniProtKB-KW"/>
</dbReference>
<name>A0A1X7KLS3_9BACT</name>
<keyword evidence="1 2" id="KW-0732">Signal</keyword>
<dbReference type="SUPFAM" id="SSF55816">
    <property type="entry name" value="5'-nucleotidase (syn. UDP-sugar hydrolase), C-terminal domain"/>
    <property type="match status" value="1"/>
</dbReference>
<dbReference type="CDD" id="cd00845">
    <property type="entry name" value="MPP_UshA_N_like"/>
    <property type="match status" value="1"/>
</dbReference>
<keyword evidence="6" id="KW-1185">Reference proteome</keyword>
<evidence type="ECO:0000259" key="3">
    <source>
        <dbReference type="Pfam" id="PF00149"/>
    </source>
</evidence>
<organism evidence="5 6">
    <name type="scientific">Dethiosulfovibrio salsuginis</name>
    <dbReference type="NCBI Taxonomy" id="561720"/>
    <lineage>
        <taxon>Bacteria</taxon>
        <taxon>Thermotogati</taxon>
        <taxon>Synergistota</taxon>
        <taxon>Synergistia</taxon>
        <taxon>Synergistales</taxon>
        <taxon>Dethiosulfovibrionaceae</taxon>
        <taxon>Dethiosulfovibrio</taxon>
    </lineage>
</organism>
<accession>A0A1X7KLS3</accession>
<dbReference type="Gene3D" id="3.60.21.10">
    <property type="match status" value="1"/>
</dbReference>
<dbReference type="Proteomes" id="UP000193355">
    <property type="component" value="Unassembled WGS sequence"/>
</dbReference>
<dbReference type="Pfam" id="PF00149">
    <property type="entry name" value="Metallophos"/>
    <property type="match status" value="1"/>
</dbReference>
<dbReference type="Gene3D" id="3.90.780.10">
    <property type="entry name" value="5'-Nucleotidase, C-terminal domain"/>
    <property type="match status" value="1"/>
</dbReference>
<dbReference type="PRINTS" id="PR01607">
    <property type="entry name" value="APYRASEFAMLY"/>
</dbReference>
<dbReference type="InterPro" id="IPR036907">
    <property type="entry name" value="5'-Nucleotdase_C_sf"/>
</dbReference>
<evidence type="ECO:0000259" key="4">
    <source>
        <dbReference type="Pfam" id="PF02872"/>
    </source>
</evidence>
<feature type="domain" description="Calcineurin-like phosphoesterase" evidence="3">
    <location>
        <begin position="32"/>
        <end position="245"/>
    </location>
</feature>
<evidence type="ECO:0000256" key="2">
    <source>
        <dbReference type="RuleBase" id="RU362119"/>
    </source>
</evidence>
<feature type="chain" id="PRO_5011831143" evidence="2">
    <location>
        <begin position="27"/>
        <end position="545"/>
    </location>
</feature>
<proteinExistence type="inferred from homology"/>
<dbReference type="InterPro" id="IPR006179">
    <property type="entry name" value="5_nucleotidase/apyrase"/>
</dbReference>
<sequence length="545" mass="58728">MSKRNGVIRVLAVLFLVLLSTCPLWAKDGVVNIVGFNDMHGKIFSYEATVKVDGEKVKEDVGGVARIATAIREIKAEDPGNTVVVQMGDTVEGPLFFFFHGKAELAGINAIPVDLGIPGNHEFDLGADVFGEFLKSASFPIICANLETTRDDLRLQPSWTKTLENGLKVGFFGLLCTELDSLTSPGPDVKAGQDLVAVSKKAVEDLKADGCDVVIALTHIGIEADRLVAQSVKGIHAILGGHSHTVMSAPEIVEGPDGWKTMIGQAGSMARYIGAMKLDIKDGLVDEANSSWKLIEMRQSIAKAQDVQAAIEPFGEELKKNLSKKVGTMPNNVDATRDVVRGQESALGNYLADGLRWKAGTDVAFVNGGGIRGDKIIPAGDVSYNTIMDVFPWGNTLQTFVLTGKELKEVMEVSGSALIGEGDKYEPNDRAPSGAFLQISGLKVLFDLSKEPALIDNDSKLIRPGSRVVSLEVKKGDEWKSVVDDQEYTVAVYSWTGSGGDKFYTFASKKGQDFYVSDSDVFAETVRHTDGIVDPVVDGRITIKR</sequence>
<keyword evidence="2" id="KW-0547">Nucleotide-binding</keyword>
<dbReference type="GO" id="GO:0009166">
    <property type="term" value="P:nucleotide catabolic process"/>
    <property type="evidence" value="ECO:0007669"/>
    <property type="project" value="InterPro"/>
</dbReference>
<dbReference type="STRING" id="561720.SAMN06275492_13118"/>
<dbReference type="InterPro" id="IPR008334">
    <property type="entry name" value="5'-Nucleotdase_C"/>
</dbReference>
<dbReference type="AlphaFoldDB" id="A0A1X7KLS3"/>
<dbReference type="InterPro" id="IPR004843">
    <property type="entry name" value="Calcineurin-like_PHP"/>
</dbReference>
<dbReference type="PANTHER" id="PTHR11575:SF24">
    <property type="entry name" value="5'-NUCLEOTIDASE"/>
    <property type="match status" value="1"/>
</dbReference>
<feature type="signal peptide" evidence="2">
    <location>
        <begin position="1"/>
        <end position="26"/>
    </location>
</feature>
<feature type="domain" description="5'-Nucleotidase C-terminal" evidence="4">
    <location>
        <begin position="326"/>
        <end position="507"/>
    </location>
</feature>
<dbReference type="Pfam" id="PF02872">
    <property type="entry name" value="5_nucleotid_C"/>
    <property type="match status" value="1"/>
</dbReference>
<dbReference type="SUPFAM" id="SSF56300">
    <property type="entry name" value="Metallo-dependent phosphatases"/>
    <property type="match status" value="1"/>
</dbReference>
<dbReference type="InterPro" id="IPR029052">
    <property type="entry name" value="Metallo-depent_PP-like"/>
</dbReference>
<gene>
    <name evidence="5" type="ORF">SAMN06275492_13118</name>
</gene>
<evidence type="ECO:0000313" key="5">
    <source>
        <dbReference type="EMBL" id="SMG42464.1"/>
    </source>
</evidence>
<dbReference type="GO" id="GO:0016787">
    <property type="term" value="F:hydrolase activity"/>
    <property type="evidence" value="ECO:0007669"/>
    <property type="project" value="UniProtKB-KW"/>
</dbReference>
<evidence type="ECO:0000313" key="6">
    <source>
        <dbReference type="Proteomes" id="UP000193355"/>
    </source>
</evidence>
<dbReference type="PANTHER" id="PTHR11575">
    <property type="entry name" value="5'-NUCLEOTIDASE-RELATED"/>
    <property type="match status" value="1"/>
</dbReference>
<protein>
    <submittedName>
        <fullName evidence="5">5'-nucleotidase</fullName>
    </submittedName>
</protein>
<dbReference type="EMBL" id="FXBB01000031">
    <property type="protein sequence ID" value="SMG42464.1"/>
    <property type="molecule type" value="Genomic_DNA"/>
</dbReference>
<comment type="similarity">
    <text evidence="2">Belongs to the 5'-nucleotidase family.</text>
</comment>
<dbReference type="RefSeq" id="WP_085545272.1">
    <property type="nucleotide sequence ID" value="NZ_FXBB01000031.1"/>
</dbReference>
<keyword evidence="2" id="KW-0378">Hydrolase</keyword>